<evidence type="ECO:0000256" key="1">
    <source>
        <dbReference type="ARBA" id="ARBA00004324"/>
    </source>
</evidence>
<dbReference type="Ensembl" id="ENSOANT00000051877.1">
    <property type="protein sequence ID" value="ENSOANP00000036842.1"/>
    <property type="gene ID" value="ENSOANG00000044746.1"/>
</dbReference>
<evidence type="ECO:0000256" key="8">
    <source>
        <dbReference type="ARBA" id="ARBA00023161"/>
    </source>
</evidence>
<reference evidence="15" key="3">
    <citation type="submission" date="2025-09" db="UniProtKB">
        <authorList>
            <consortium name="Ensembl"/>
        </authorList>
    </citation>
    <scope>IDENTIFICATION</scope>
    <source>
        <strain evidence="15">Glennie</strain>
    </source>
</reference>
<keyword evidence="8" id="KW-0866">Nonsense-mediated mRNA decay</keyword>
<protein>
    <recommendedName>
        <fullName evidence="4">RNA-binding protein with serine-rich domain 1</fullName>
    </recommendedName>
</protein>
<sequence length="452" mass="48277">MDLSGMKKKSLLGVKENNKKSSARAPSPSKRKDRAEEKSKDRSKDKGGTKESDKDRGRDKARKRRSASSGSSSTRSRSSSTSSSGSSTSTGSSSGSSSSSASSRSGSSSTSRSSSSSSSSGSPSPSRRRHDNRRRSRSKSKLPKRDEKERKRRSPSPKPTKVHIGRLTRNVTKDHIMEIFSTYGKIKMIDMPVERMHPHLSKGYAYVEFESPDEAEKALKHMDGGKCRPQPPTCWIHLGSPPRCLGGSRQETDGARCCVGEPGEAARLPCVDQSIGGPLRRAEQTGIWVCPSRRGGPRVRSRTRPSPVAAHLTGRPPPFLVDRTNRRSRDHGHGRVGPVAEAPPKALQPPEEDAATAPHVASLPPTDEEKVRARPARGRGLTACLPVPGPTDVLLPFSPRPGPVLRDAGPPCAAGPAPRAADATAAAPARTRPGDGRDVPALPSRPSGPSTE</sequence>
<evidence type="ECO:0000256" key="7">
    <source>
        <dbReference type="ARBA" id="ARBA00022884"/>
    </source>
</evidence>
<comment type="subunit">
    <text evidence="11">Found in mRNA splicing-dependent exon junction complexes (EJC). Found in a post-splicing complex with NXF1, RBM8A, UPF1, UPF2, UPF3A, UPF3B and RNPS1. Component of the heterotrimeric ASAP (apoptosis- and splicing-associated protein) and PSAP complexes consisting of RNPS1, SAP18 and either ACIN1 or PNN, respectively; the ASAP and PSAP complexes probably are formed mutually exclusive. Component of the active spliceosome. Associates with polysomes. Interacts with the cleaved p110 isoform of CDC2L1, CSNK2A1, PNN, SART3, SRP54, SRRM1 and TRA2B/SFRS10.</text>
</comment>
<dbReference type="Pfam" id="PF00076">
    <property type="entry name" value="RRM_1"/>
    <property type="match status" value="1"/>
</dbReference>
<feature type="compositionally biased region" description="Basic residues" evidence="13">
    <location>
        <begin position="126"/>
        <end position="142"/>
    </location>
</feature>
<comment type="subcellular location">
    <subcellularLocation>
        <location evidence="2">Cytoplasm</location>
    </subcellularLocation>
    <subcellularLocation>
        <location evidence="1">Nucleus speckle</location>
    </subcellularLocation>
</comment>
<feature type="compositionally biased region" description="Basic residues" evidence="13">
    <location>
        <begin position="150"/>
        <end position="163"/>
    </location>
</feature>
<dbReference type="Bgee" id="ENSOANG00000044746">
    <property type="expression patterns" value="Expressed in fibroblast and 7 other cell types or tissues"/>
</dbReference>
<evidence type="ECO:0000256" key="6">
    <source>
        <dbReference type="ARBA" id="ARBA00022664"/>
    </source>
</evidence>
<gene>
    <name evidence="15" type="primary">RNPS1</name>
</gene>
<feature type="compositionally biased region" description="Low complexity" evidence="13">
    <location>
        <begin position="406"/>
        <end position="431"/>
    </location>
</feature>
<keyword evidence="7 12" id="KW-0694">RNA-binding</keyword>
<keyword evidence="10" id="KW-0539">Nucleus</keyword>
<organism evidence="15 16">
    <name type="scientific">Ornithorhynchus anatinus</name>
    <name type="common">Duckbill platypus</name>
    <dbReference type="NCBI Taxonomy" id="9258"/>
    <lineage>
        <taxon>Eukaryota</taxon>
        <taxon>Metazoa</taxon>
        <taxon>Chordata</taxon>
        <taxon>Craniata</taxon>
        <taxon>Vertebrata</taxon>
        <taxon>Euteleostomi</taxon>
        <taxon>Mammalia</taxon>
        <taxon>Monotremata</taxon>
        <taxon>Ornithorhynchidae</taxon>
        <taxon>Ornithorhynchus</taxon>
    </lineage>
</organism>
<dbReference type="PROSITE" id="PS50102">
    <property type="entry name" value="RRM"/>
    <property type="match status" value="1"/>
</dbReference>
<dbReference type="PANTHER" id="PTHR15481">
    <property type="entry name" value="RIBONUCLEIC ACID BINDING PROTEIN S1"/>
    <property type="match status" value="1"/>
</dbReference>
<reference evidence="15" key="2">
    <citation type="submission" date="2025-08" db="UniProtKB">
        <authorList>
            <consortium name="Ensembl"/>
        </authorList>
    </citation>
    <scope>IDENTIFICATION</scope>
    <source>
        <strain evidence="15">Glennie</strain>
    </source>
</reference>
<comment type="similarity">
    <text evidence="3">Belongs to the splicing factor SR family.</text>
</comment>
<dbReference type="GO" id="GO:0000184">
    <property type="term" value="P:nuclear-transcribed mRNA catabolic process, nonsense-mediated decay"/>
    <property type="evidence" value="ECO:0007669"/>
    <property type="project" value="UniProtKB-KW"/>
</dbReference>
<keyword evidence="6" id="KW-0507">mRNA processing</keyword>
<dbReference type="GO" id="GO:0000398">
    <property type="term" value="P:mRNA splicing, via spliceosome"/>
    <property type="evidence" value="ECO:0000318"/>
    <property type="project" value="GO_Central"/>
</dbReference>
<evidence type="ECO:0000256" key="4">
    <source>
        <dbReference type="ARBA" id="ARBA00014789"/>
    </source>
</evidence>
<evidence type="ECO:0000256" key="11">
    <source>
        <dbReference type="ARBA" id="ARBA00026044"/>
    </source>
</evidence>
<dbReference type="GO" id="GO:0016607">
    <property type="term" value="C:nuclear speck"/>
    <property type="evidence" value="ECO:0007669"/>
    <property type="project" value="UniProtKB-SubCell"/>
</dbReference>
<evidence type="ECO:0000256" key="2">
    <source>
        <dbReference type="ARBA" id="ARBA00004496"/>
    </source>
</evidence>
<dbReference type="InterPro" id="IPR034201">
    <property type="entry name" value="RNPS1_RRM"/>
</dbReference>
<dbReference type="Proteomes" id="UP000002279">
    <property type="component" value="Chromosome 2"/>
</dbReference>
<dbReference type="InterPro" id="IPR012677">
    <property type="entry name" value="Nucleotide-bd_a/b_plait_sf"/>
</dbReference>
<evidence type="ECO:0000256" key="13">
    <source>
        <dbReference type="SAM" id="MobiDB-lite"/>
    </source>
</evidence>
<dbReference type="InterPro" id="IPR035979">
    <property type="entry name" value="RBD_domain_sf"/>
</dbReference>
<dbReference type="GO" id="GO:0005737">
    <property type="term" value="C:cytoplasm"/>
    <property type="evidence" value="ECO:0000318"/>
    <property type="project" value="GO_Central"/>
</dbReference>
<evidence type="ECO:0000259" key="14">
    <source>
        <dbReference type="PROSITE" id="PS50102"/>
    </source>
</evidence>
<dbReference type="CDD" id="cd12365">
    <property type="entry name" value="RRM_RNPS1"/>
    <property type="match status" value="1"/>
</dbReference>
<dbReference type="GO" id="GO:0003723">
    <property type="term" value="F:RNA binding"/>
    <property type="evidence" value="ECO:0007669"/>
    <property type="project" value="UniProtKB-UniRule"/>
</dbReference>
<proteinExistence type="inferred from homology"/>
<dbReference type="InterPro" id="IPR000504">
    <property type="entry name" value="RRM_dom"/>
</dbReference>
<dbReference type="GO" id="GO:0005654">
    <property type="term" value="C:nucleoplasm"/>
    <property type="evidence" value="ECO:0000318"/>
    <property type="project" value="GO_Central"/>
</dbReference>
<evidence type="ECO:0000256" key="10">
    <source>
        <dbReference type="ARBA" id="ARBA00023242"/>
    </source>
</evidence>
<dbReference type="OMA" id="MELSYPI"/>
<feature type="region of interest" description="Disordered" evidence="13">
    <location>
        <begin position="1"/>
        <end position="163"/>
    </location>
</feature>
<keyword evidence="9" id="KW-0508">mRNA splicing</keyword>
<feature type="compositionally biased region" description="Basic residues" evidence="13">
    <location>
        <begin position="1"/>
        <end position="10"/>
    </location>
</feature>
<dbReference type="SMART" id="SM00360">
    <property type="entry name" value="RRM"/>
    <property type="match status" value="1"/>
</dbReference>
<evidence type="ECO:0000313" key="16">
    <source>
        <dbReference type="Proteomes" id="UP000002279"/>
    </source>
</evidence>
<dbReference type="GeneTree" id="ENSGT00730000111029"/>
<dbReference type="GO" id="GO:0061574">
    <property type="term" value="C:ASAP complex"/>
    <property type="evidence" value="ECO:0000318"/>
    <property type="project" value="GO_Central"/>
</dbReference>
<dbReference type="InParanoid" id="A0A6I8N7A8"/>
<dbReference type="SUPFAM" id="SSF54928">
    <property type="entry name" value="RNA-binding domain, RBD"/>
    <property type="match status" value="1"/>
</dbReference>
<feature type="compositionally biased region" description="Low complexity" evidence="13">
    <location>
        <begin position="67"/>
        <end position="125"/>
    </location>
</feature>
<dbReference type="PANTHER" id="PTHR15481:SF2">
    <property type="entry name" value="RNA-BINDING PROTEIN WITH SERINE-RICH DOMAIN 1"/>
    <property type="match status" value="1"/>
</dbReference>
<evidence type="ECO:0000256" key="9">
    <source>
        <dbReference type="ARBA" id="ARBA00023187"/>
    </source>
</evidence>
<feature type="domain" description="RRM" evidence="14">
    <location>
        <begin position="160"/>
        <end position="224"/>
    </location>
</feature>
<keyword evidence="5" id="KW-0963">Cytoplasm</keyword>
<feature type="compositionally biased region" description="Basic and acidic residues" evidence="13">
    <location>
        <begin position="323"/>
        <end position="333"/>
    </location>
</feature>
<evidence type="ECO:0000256" key="3">
    <source>
        <dbReference type="ARBA" id="ARBA00010269"/>
    </source>
</evidence>
<dbReference type="FunFam" id="3.30.70.330:FF:000210">
    <property type="entry name" value="RNA-binding protein with serine-rich domain 1"/>
    <property type="match status" value="1"/>
</dbReference>
<name>A0A6I8N7A8_ORNAN</name>
<evidence type="ECO:0000313" key="15">
    <source>
        <dbReference type="Ensembl" id="ENSOANP00000036842.1"/>
    </source>
</evidence>
<evidence type="ECO:0000256" key="12">
    <source>
        <dbReference type="PROSITE-ProRule" id="PRU00176"/>
    </source>
</evidence>
<reference evidence="15 16" key="1">
    <citation type="journal article" date="2008" name="Nature">
        <title>Genome analysis of the platypus reveals unique signatures of evolution.</title>
        <authorList>
            <person name="Warren W.C."/>
            <person name="Hillier L.W."/>
            <person name="Marshall Graves J.A."/>
            <person name="Birney E."/>
            <person name="Ponting C.P."/>
            <person name="Grutzner F."/>
            <person name="Belov K."/>
            <person name="Miller W."/>
            <person name="Clarke L."/>
            <person name="Chinwalla A.T."/>
            <person name="Yang S.P."/>
            <person name="Heger A."/>
            <person name="Locke D.P."/>
            <person name="Miethke P."/>
            <person name="Waters P.D."/>
            <person name="Veyrunes F."/>
            <person name="Fulton L."/>
            <person name="Fulton B."/>
            <person name="Graves T."/>
            <person name="Wallis J."/>
            <person name="Puente X.S."/>
            <person name="Lopez-Otin C."/>
            <person name="Ordonez G.R."/>
            <person name="Eichler E.E."/>
            <person name="Chen L."/>
            <person name="Cheng Z."/>
            <person name="Deakin J.E."/>
            <person name="Alsop A."/>
            <person name="Thompson K."/>
            <person name="Kirby P."/>
            <person name="Papenfuss A.T."/>
            <person name="Wakefield M.J."/>
            <person name="Olender T."/>
            <person name="Lancet D."/>
            <person name="Huttley G.A."/>
            <person name="Smit A.F."/>
            <person name="Pask A."/>
            <person name="Temple-Smith P."/>
            <person name="Batzer M.A."/>
            <person name="Walker J.A."/>
            <person name="Konkel M.K."/>
            <person name="Harris R.S."/>
            <person name="Whittington C.M."/>
            <person name="Wong E.S."/>
            <person name="Gemmell N.J."/>
            <person name="Buschiazzo E."/>
            <person name="Vargas Jentzsch I.M."/>
            <person name="Merkel A."/>
            <person name="Schmitz J."/>
            <person name="Zemann A."/>
            <person name="Churakov G."/>
            <person name="Kriegs J.O."/>
            <person name="Brosius J."/>
            <person name="Murchison E.P."/>
            <person name="Sachidanandam R."/>
            <person name="Smith C."/>
            <person name="Hannon G.J."/>
            <person name="Tsend-Ayush E."/>
            <person name="McMillan D."/>
            <person name="Attenborough R."/>
            <person name="Rens W."/>
            <person name="Ferguson-Smith M."/>
            <person name="Lefevre C.M."/>
            <person name="Sharp J.A."/>
            <person name="Nicholas K.R."/>
            <person name="Ray D.A."/>
            <person name="Kube M."/>
            <person name="Reinhardt R."/>
            <person name="Pringle T.H."/>
            <person name="Taylor J."/>
            <person name="Jones R.C."/>
            <person name="Nixon B."/>
            <person name="Dacheux J.L."/>
            <person name="Niwa H."/>
            <person name="Sekita Y."/>
            <person name="Huang X."/>
            <person name="Stark A."/>
            <person name="Kheradpour P."/>
            <person name="Kellis M."/>
            <person name="Flicek P."/>
            <person name="Chen Y."/>
            <person name="Webber C."/>
            <person name="Hardison R."/>
            <person name="Nelson J."/>
            <person name="Hallsworth-Pepin K."/>
            <person name="Delehaunty K."/>
            <person name="Markovic C."/>
            <person name="Minx P."/>
            <person name="Feng Y."/>
            <person name="Kremitzki C."/>
            <person name="Mitreva M."/>
            <person name="Glasscock J."/>
            <person name="Wylie T."/>
            <person name="Wohldmann P."/>
            <person name="Thiru P."/>
            <person name="Nhan M.N."/>
            <person name="Pohl C.S."/>
            <person name="Smith S.M."/>
            <person name="Hou S."/>
            <person name="Nefedov M."/>
            <person name="de Jong P.J."/>
            <person name="Renfree M.B."/>
            <person name="Mardis E.R."/>
            <person name="Wilson R.K."/>
        </authorList>
    </citation>
    <scope>NUCLEOTIDE SEQUENCE [LARGE SCALE GENOMIC DNA]</scope>
    <source>
        <strain evidence="15 16">Glennie</strain>
    </source>
</reference>
<dbReference type="Gene3D" id="3.30.70.330">
    <property type="match status" value="1"/>
</dbReference>
<accession>A0A6I8N7A8</accession>
<evidence type="ECO:0000256" key="5">
    <source>
        <dbReference type="ARBA" id="ARBA00022490"/>
    </source>
</evidence>
<feature type="region of interest" description="Disordered" evidence="13">
    <location>
        <begin position="293"/>
        <end position="452"/>
    </location>
</feature>
<feature type="compositionally biased region" description="Basic and acidic residues" evidence="13">
    <location>
        <begin position="33"/>
        <end position="58"/>
    </location>
</feature>
<keyword evidence="16" id="KW-1185">Reference proteome</keyword>
<dbReference type="AlphaFoldDB" id="A0A6I8N7A8"/>